<dbReference type="RefSeq" id="WP_340235009.1">
    <property type="nucleotide sequence ID" value="NZ_JBBEWC010000003.1"/>
</dbReference>
<comment type="caution">
    <text evidence="1">The sequence shown here is derived from an EMBL/GenBank/DDBJ whole genome shotgun (WGS) entry which is preliminary data.</text>
</comment>
<keyword evidence="2" id="KW-1185">Reference proteome</keyword>
<protein>
    <recommendedName>
        <fullName evidence="3">DUF1080 domain-containing protein</fullName>
    </recommendedName>
</protein>
<evidence type="ECO:0000313" key="2">
    <source>
        <dbReference type="Proteomes" id="UP001597510"/>
    </source>
</evidence>
<dbReference type="Proteomes" id="UP001597510">
    <property type="component" value="Unassembled WGS sequence"/>
</dbReference>
<name>A0ABW5J772_9BACT</name>
<accession>A0ABW5J772</accession>
<evidence type="ECO:0000313" key="1">
    <source>
        <dbReference type="EMBL" id="MFD2520983.1"/>
    </source>
</evidence>
<dbReference type="Gene3D" id="2.60.120.560">
    <property type="entry name" value="Exo-inulinase, domain 1"/>
    <property type="match status" value="1"/>
</dbReference>
<reference evidence="2" key="1">
    <citation type="journal article" date="2019" name="Int. J. Syst. Evol. Microbiol.">
        <title>The Global Catalogue of Microorganisms (GCM) 10K type strain sequencing project: providing services to taxonomists for standard genome sequencing and annotation.</title>
        <authorList>
            <consortium name="The Broad Institute Genomics Platform"/>
            <consortium name="The Broad Institute Genome Sequencing Center for Infectious Disease"/>
            <person name="Wu L."/>
            <person name="Ma J."/>
        </authorList>
    </citation>
    <scope>NUCLEOTIDE SEQUENCE [LARGE SCALE GENOMIC DNA]</scope>
    <source>
        <strain evidence="2">KCTC 52344</strain>
    </source>
</reference>
<proteinExistence type="predicted"/>
<organism evidence="1 2">
    <name type="scientific">Emticicia soli</name>
    <dbReference type="NCBI Taxonomy" id="2027878"/>
    <lineage>
        <taxon>Bacteria</taxon>
        <taxon>Pseudomonadati</taxon>
        <taxon>Bacteroidota</taxon>
        <taxon>Cytophagia</taxon>
        <taxon>Cytophagales</taxon>
        <taxon>Leadbetterellaceae</taxon>
        <taxon>Emticicia</taxon>
    </lineage>
</organism>
<sequence>MKKLSIFFLIIISNQLFGQNKTLKANLKNPDLWTVYNRLTPAWRDTIVLNKADDEGMMVLRNFEMSNGIIEFDVKGENLLQQSFVGIAFNIQDDKTYENIYFRPFNFINADTARRSRAVQYANLPNETWFKLRETFPGKYENKVNPVPDPNGWFHARIMIEKPLIKVFVNNSPEPCLVVESLAANTSGKIGLWTGPSTRGTFTNLVLKPF</sequence>
<gene>
    <name evidence="1" type="ORF">ACFSR2_08820</name>
</gene>
<dbReference type="EMBL" id="JBHULC010000008">
    <property type="protein sequence ID" value="MFD2520983.1"/>
    <property type="molecule type" value="Genomic_DNA"/>
</dbReference>
<evidence type="ECO:0008006" key="3">
    <source>
        <dbReference type="Google" id="ProtNLM"/>
    </source>
</evidence>